<dbReference type="InterPro" id="IPR025484">
    <property type="entry name" value="DUF4376"/>
</dbReference>
<evidence type="ECO:0000259" key="1">
    <source>
        <dbReference type="Pfam" id="PF14301"/>
    </source>
</evidence>
<dbReference type="EMBL" id="FMJD01000003">
    <property type="protein sequence ID" value="SCM73337.1"/>
    <property type="molecule type" value="Genomic_DNA"/>
</dbReference>
<dbReference type="RefSeq" id="WP_288199451.1">
    <property type="nucleotide sequence ID" value="NZ_LT608334.1"/>
</dbReference>
<gene>
    <name evidence="2" type="ORF">KL86PLE_110027</name>
</gene>
<name>A0A212L782_9HYPH</name>
<reference evidence="2" key="1">
    <citation type="submission" date="2016-08" db="EMBL/GenBank/DDBJ databases">
        <authorList>
            <person name="Seilhamer J.J."/>
        </authorList>
    </citation>
    <scope>NUCLEOTIDE SEQUENCE</scope>
    <source>
        <strain evidence="2">86</strain>
    </source>
</reference>
<evidence type="ECO:0000313" key="2">
    <source>
        <dbReference type="EMBL" id="SCM73337.1"/>
    </source>
</evidence>
<sequence length="172" mass="17991">MAEHGFYHADRGYWQATGDVPDDILATYPEGVVEVPLRPTDGTYEWSGTDWVAVASAPTTAELVSYAAAKRYAVETGGVTVAGASIDTGRESQAMITGAYAYAHANPEANVSFKATSGWVILTAAEVTAIATAVAAHVQACFTAEKAIDDAIDAGTVTTTAEIDAWAWPSNE</sequence>
<protein>
    <recommendedName>
        <fullName evidence="1">DUF4376 domain-containing protein</fullName>
    </recommendedName>
</protein>
<organism evidence="2">
    <name type="scientific">uncultured Pleomorphomonas sp</name>
    <dbReference type="NCBI Taxonomy" id="442121"/>
    <lineage>
        <taxon>Bacteria</taxon>
        <taxon>Pseudomonadati</taxon>
        <taxon>Pseudomonadota</taxon>
        <taxon>Alphaproteobacteria</taxon>
        <taxon>Hyphomicrobiales</taxon>
        <taxon>Pleomorphomonadaceae</taxon>
        <taxon>Pleomorphomonas</taxon>
        <taxon>environmental samples</taxon>
    </lineage>
</organism>
<dbReference type="AlphaFoldDB" id="A0A212L782"/>
<accession>A0A212L782</accession>
<dbReference type="Pfam" id="PF14301">
    <property type="entry name" value="DUF4376"/>
    <property type="match status" value="1"/>
</dbReference>
<feature type="domain" description="DUF4376" evidence="1">
    <location>
        <begin position="61"/>
        <end position="165"/>
    </location>
</feature>
<proteinExistence type="predicted"/>